<reference evidence="1 2" key="1">
    <citation type="journal article" date="2017" name="Genome Announc.">
        <title>Draft Genome Sequence of Romboutsia weinsteinii sp. nov. Strain CCRI-19649(T) Isolated from Surface Water.</title>
        <authorList>
            <person name="Maheux A.F."/>
            <person name="Boudreau D.K."/>
            <person name="Berube E."/>
            <person name="Boissinot M."/>
            <person name="Cantin P."/>
            <person name="Raymond F."/>
            <person name="Corbeil J."/>
            <person name="Omar R.F."/>
            <person name="Bergeron M.G."/>
        </authorList>
    </citation>
    <scope>NUCLEOTIDE SEQUENCE [LARGE SCALE GENOMIC DNA]</scope>
    <source>
        <strain evidence="1 2">CCRI-19649</strain>
    </source>
</reference>
<protein>
    <submittedName>
        <fullName evidence="1">Uncharacterized protein</fullName>
    </submittedName>
</protein>
<evidence type="ECO:0000313" key="2">
    <source>
        <dbReference type="Proteomes" id="UP000215694"/>
    </source>
</evidence>
<organism evidence="1 2">
    <name type="scientific">Romboutsia weinsteinii</name>
    <dbReference type="NCBI Taxonomy" id="2020949"/>
    <lineage>
        <taxon>Bacteria</taxon>
        <taxon>Bacillati</taxon>
        <taxon>Bacillota</taxon>
        <taxon>Clostridia</taxon>
        <taxon>Peptostreptococcales</taxon>
        <taxon>Peptostreptococcaceae</taxon>
        <taxon>Romboutsia</taxon>
    </lineage>
</organism>
<name>A0A371JAI0_9FIRM</name>
<dbReference type="EMBL" id="NOJY02000001">
    <property type="protein sequence ID" value="RDY29765.1"/>
    <property type="molecule type" value="Genomic_DNA"/>
</dbReference>
<gene>
    <name evidence="1" type="ORF">CHL78_000925</name>
</gene>
<dbReference type="RefSeq" id="WP_094368478.1">
    <property type="nucleotide sequence ID" value="NZ_NOJY02000001.1"/>
</dbReference>
<dbReference type="OrthoDB" id="9801795at2"/>
<evidence type="ECO:0000313" key="1">
    <source>
        <dbReference type="EMBL" id="RDY29765.1"/>
    </source>
</evidence>
<dbReference type="AlphaFoldDB" id="A0A371JAI0"/>
<sequence length="96" mass="11444">MNNLEVGMWLMVSNANNEIDIINHIYTYEYSKNELTNLLKIRYKHSPYMMLIDKNYVNDFKLISSTERFKNIDYKTLDCGVNYMKLDGDIIYKGDK</sequence>
<dbReference type="Proteomes" id="UP000215694">
    <property type="component" value="Unassembled WGS sequence"/>
</dbReference>
<keyword evidence="2" id="KW-1185">Reference proteome</keyword>
<comment type="caution">
    <text evidence="1">The sequence shown here is derived from an EMBL/GenBank/DDBJ whole genome shotgun (WGS) entry which is preliminary data.</text>
</comment>
<proteinExistence type="predicted"/>
<accession>A0A371JAI0</accession>